<evidence type="ECO:0000313" key="1">
    <source>
        <dbReference type="EMBL" id="QDV22882.1"/>
    </source>
</evidence>
<evidence type="ECO:0000313" key="2">
    <source>
        <dbReference type="Proteomes" id="UP000318017"/>
    </source>
</evidence>
<dbReference type="KEGG" id="ahel:Q31a_11750"/>
<dbReference type="Proteomes" id="UP000318017">
    <property type="component" value="Chromosome"/>
</dbReference>
<protein>
    <submittedName>
        <fullName evidence="1">Uncharacterized protein</fullName>
    </submittedName>
</protein>
<proteinExistence type="predicted"/>
<dbReference type="AlphaFoldDB" id="A0A518G2R7"/>
<sequence length="142" mass="16287">MTTTQEKHLPPGERDFWRLQAAVMTRGSAEWLELCELVKLAESCEATAHADRTTQWAREFAIPLIRELGRRLDRSNQSPARGETMRVVEIARDLRAAQLRELRENETAVSRRLQVKQLQQRLDAALENQSQLSLFGDGFDAQ</sequence>
<name>A0A518G2R7_9BACT</name>
<accession>A0A518G2R7</accession>
<dbReference type="EMBL" id="CP036298">
    <property type="protein sequence ID" value="QDV22882.1"/>
    <property type="molecule type" value="Genomic_DNA"/>
</dbReference>
<reference evidence="1 2" key="1">
    <citation type="submission" date="2019-02" db="EMBL/GenBank/DDBJ databases">
        <title>Deep-cultivation of Planctomycetes and their phenomic and genomic characterization uncovers novel biology.</title>
        <authorList>
            <person name="Wiegand S."/>
            <person name="Jogler M."/>
            <person name="Boedeker C."/>
            <person name="Pinto D."/>
            <person name="Vollmers J."/>
            <person name="Rivas-Marin E."/>
            <person name="Kohn T."/>
            <person name="Peeters S.H."/>
            <person name="Heuer A."/>
            <person name="Rast P."/>
            <person name="Oberbeckmann S."/>
            <person name="Bunk B."/>
            <person name="Jeske O."/>
            <person name="Meyerdierks A."/>
            <person name="Storesund J.E."/>
            <person name="Kallscheuer N."/>
            <person name="Luecker S."/>
            <person name="Lage O.M."/>
            <person name="Pohl T."/>
            <person name="Merkel B.J."/>
            <person name="Hornburger P."/>
            <person name="Mueller R.-W."/>
            <person name="Bruemmer F."/>
            <person name="Labrenz M."/>
            <person name="Spormann A.M."/>
            <person name="Op den Camp H."/>
            <person name="Overmann J."/>
            <person name="Amann R."/>
            <person name="Jetten M.S.M."/>
            <person name="Mascher T."/>
            <person name="Medema M.H."/>
            <person name="Devos D.P."/>
            <person name="Kaster A.-K."/>
            <person name="Ovreas L."/>
            <person name="Rohde M."/>
            <person name="Galperin M.Y."/>
            <person name="Jogler C."/>
        </authorList>
    </citation>
    <scope>NUCLEOTIDE SEQUENCE [LARGE SCALE GENOMIC DNA]</scope>
    <source>
        <strain evidence="1 2">Q31a</strain>
    </source>
</reference>
<organism evidence="1 2">
    <name type="scientific">Aureliella helgolandensis</name>
    <dbReference type="NCBI Taxonomy" id="2527968"/>
    <lineage>
        <taxon>Bacteria</taxon>
        <taxon>Pseudomonadati</taxon>
        <taxon>Planctomycetota</taxon>
        <taxon>Planctomycetia</taxon>
        <taxon>Pirellulales</taxon>
        <taxon>Pirellulaceae</taxon>
        <taxon>Aureliella</taxon>
    </lineage>
</organism>
<gene>
    <name evidence="1" type="ORF">Q31a_11750</name>
</gene>
<dbReference type="RefSeq" id="WP_145075123.1">
    <property type="nucleotide sequence ID" value="NZ_CP036298.1"/>
</dbReference>
<keyword evidence="2" id="KW-1185">Reference proteome</keyword>